<organism evidence="1 2">
    <name type="scientific">Allacma fusca</name>
    <dbReference type="NCBI Taxonomy" id="39272"/>
    <lineage>
        <taxon>Eukaryota</taxon>
        <taxon>Metazoa</taxon>
        <taxon>Ecdysozoa</taxon>
        <taxon>Arthropoda</taxon>
        <taxon>Hexapoda</taxon>
        <taxon>Collembola</taxon>
        <taxon>Symphypleona</taxon>
        <taxon>Sminthuridae</taxon>
        <taxon>Allacma</taxon>
    </lineage>
</organism>
<keyword evidence="2" id="KW-1185">Reference proteome</keyword>
<protein>
    <submittedName>
        <fullName evidence="1">Uncharacterized protein</fullName>
    </submittedName>
</protein>
<accession>A0A8J2KQ58</accession>
<feature type="non-terminal residue" evidence="1">
    <location>
        <position position="35"/>
    </location>
</feature>
<proteinExistence type="predicted"/>
<name>A0A8J2KQ58_9HEXA</name>
<dbReference type="EMBL" id="CAJVCH010389190">
    <property type="protein sequence ID" value="CAG7817232.1"/>
    <property type="molecule type" value="Genomic_DNA"/>
</dbReference>
<gene>
    <name evidence="1" type="ORF">AFUS01_LOCUS27810</name>
</gene>
<comment type="caution">
    <text evidence="1">The sequence shown here is derived from an EMBL/GenBank/DDBJ whole genome shotgun (WGS) entry which is preliminary data.</text>
</comment>
<reference evidence="1" key="1">
    <citation type="submission" date="2021-06" db="EMBL/GenBank/DDBJ databases">
        <authorList>
            <person name="Hodson N. C."/>
            <person name="Mongue J. A."/>
            <person name="Jaron S. K."/>
        </authorList>
    </citation>
    <scope>NUCLEOTIDE SEQUENCE</scope>
</reference>
<dbReference type="AlphaFoldDB" id="A0A8J2KQ58"/>
<evidence type="ECO:0000313" key="1">
    <source>
        <dbReference type="EMBL" id="CAG7817232.1"/>
    </source>
</evidence>
<evidence type="ECO:0000313" key="2">
    <source>
        <dbReference type="Proteomes" id="UP000708208"/>
    </source>
</evidence>
<sequence>IISRLLYITEGKFYLKKKKERRLSEDLTVVFFVEP</sequence>
<dbReference type="Proteomes" id="UP000708208">
    <property type="component" value="Unassembled WGS sequence"/>
</dbReference>